<evidence type="ECO:0000313" key="4">
    <source>
        <dbReference type="Proteomes" id="UP000800235"/>
    </source>
</evidence>
<dbReference type="PANTHER" id="PTHR35186">
    <property type="entry name" value="ANK_REP_REGION DOMAIN-CONTAINING PROTEIN"/>
    <property type="match status" value="1"/>
</dbReference>
<feature type="signal peptide" evidence="1">
    <location>
        <begin position="1"/>
        <end position="20"/>
    </location>
</feature>
<protein>
    <recommendedName>
        <fullName evidence="2">DUF7580 domain-containing protein</fullName>
    </recommendedName>
</protein>
<keyword evidence="4" id="KW-1185">Reference proteome</keyword>
<dbReference type="Pfam" id="PF24476">
    <property type="entry name" value="DUF7580"/>
    <property type="match status" value="1"/>
</dbReference>
<dbReference type="Proteomes" id="UP000800235">
    <property type="component" value="Unassembled WGS sequence"/>
</dbReference>
<dbReference type="AlphaFoldDB" id="A0A9P4TWB7"/>
<gene>
    <name evidence="3" type="ORF">EJ08DRAFT_378173</name>
</gene>
<organism evidence="3 4">
    <name type="scientific">Tothia fuscella</name>
    <dbReference type="NCBI Taxonomy" id="1048955"/>
    <lineage>
        <taxon>Eukaryota</taxon>
        <taxon>Fungi</taxon>
        <taxon>Dikarya</taxon>
        <taxon>Ascomycota</taxon>
        <taxon>Pezizomycotina</taxon>
        <taxon>Dothideomycetes</taxon>
        <taxon>Pleosporomycetidae</taxon>
        <taxon>Venturiales</taxon>
        <taxon>Cylindrosympodiaceae</taxon>
        <taxon>Tothia</taxon>
    </lineage>
</organism>
<sequence length="609" mass="68755">MSGVEIAGLVLGAFPLLVTAVEHYRDGADAISDYRKFKLAYKKCHRDLTYLHLCFEETLKDCLLPLVVDDDELKRLLADPGGKEWKDQAMDDRLEKRLPQSYVLYKETVEEMNEIMAKLKDDLMVEDTYAGATAASGLPAKAKSASFNQRIKFIWDRRERDVIFNRMEKLMQRLRDLLTMGEKRVTVDLPKSRSRVSKSDAALTEFWRHACKLYALISRSWGCQCGPSHCVNFLLRQRTSTDSDFNIAFLFSRSNGHSSPHWNWQEAHIRVIKKQIKPITATVPTVLSVPTMSASSSTSSLASAPVISRSAPQKRHGVLKNWISDNPLRSRKPKLARPPELLQAPPTPLVTLPQRPKLKVSFTEPVIPSSMQNTTEVTKLCASLKSCDPAPSCMGFLDADQESFCIYPTVNRKDFKMNDTVSLSTLLSRTAGQRLTRAERYSVALILAASHVELQASPWLGKHWTKDDIIFLRDSSNPDVLLVQKPYLLRDVPHDAQSPTLAPDDCSFISLGIALLELCFGTPIEQHPMWQKYYSDGTMKADSFGLLAIALQWRDYIGGEAGGEYAEAVNWCLEYKKNVAGSWRREFDERVVQSLEQCQIQPPTKLQLP</sequence>
<proteinExistence type="predicted"/>
<reference evidence="3" key="1">
    <citation type="journal article" date="2020" name="Stud. Mycol.">
        <title>101 Dothideomycetes genomes: a test case for predicting lifestyles and emergence of pathogens.</title>
        <authorList>
            <person name="Haridas S."/>
            <person name="Albert R."/>
            <person name="Binder M."/>
            <person name="Bloem J."/>
            <person name="Labutti K."/>
            <person name="Salamov A."/>
            <person name="Andreopoulos B."/>
            <person name="Baker S."/>
            <person name="Barry K."/>
            <person name="Bills G."/>
            <person name="Bluhm B."/>
            <person name="Cannon C."/>
            <person name="Castanera R."/>
            <person name="Culley D."/>
            <person name="Daum C."/>
            <person name="Ezra D."/>
            <person name="Gonzalez J."/>
            <person name="Henrissat B."/>
            <person name="Kuo A."/>
            <person name="Liang C."/>
            <person name="Lipzen A."/>
            <person name="Lutzoni F."/>
            <person name="Magnuson J."/>
            <person name="Mondo S."/>
            <person name="Nolan M."/>
            <person name="Ohm R."/>
            <person name="Pangilinan J."/>
            <person name="Park H.-J."/>
            <person name="Ramirez L."/>
            <person name="Alfaro M."/>
            <person name="Sun H."/>
            <person name="Tritt A."/>
            <person name="Yoshinaga Y."/>
            <person name="Zwiers L.-H."/>
            <person name="Turgeon B."/>
            <person name="Goodwin S."/>
            <person name="Spatafora J."/>
            <person name="Crous P."/>
            <person name="Grigoriev I."/>
        </authorList>
    </citation>
    <scope>NUCLEOTIDE SEQUENCE</scope>
    <source>
        <strain evidence="3">CBS 130266</strain>
    </source>
</reference>
<evidence type="ECO:0000259" key="2">
    <source>
        <dbReference type="Pfam" id="PF24476"/>
    </source>
</evidence>
<evidence type="ECO:0000256" key="1">
    <source>
        <dbReference type="SAM" id="SignalP"/>
    </source>
</evidence>
<evidence type="ECO:0000313" key="3">
    <source>
        <dbReference type="EMBL" id="KAF2426311.1"/>
    </source>
</evidence>
<name>A0A9P4TWB7_9PEZI</name>
<dbReference type="InterPro" id="IPR056002">
    <property type="entry name" value="DUF7580"/>
</dbReference>
<dbReference type="EMBL" id="MU007065">
    <property type="protein sequence ID" value="KAF2426311.1"/>
    <property type="molecule type" value="Genomic_DNA"/>
</dbReference>
<feature type="chain" id="PRO_5040195924" description="DUF7580 domain-containing protein" evidence="1">
    <location>
        <begin position="21"/>
        <end position="609"/>
    </location>
</feature>
<dbReference type="OrthoDB" id="3565018at2759"/>
<dbReference type="PANTHER" id="PTHR35186:SF4">
    <property type="entry name" value="PRION-INHIBITION AND PROPAGATION HELO DOMAIN-CONTAINING PROTEIN"/>
    <property type="match status" value="1"/>
</dbReference>
<accession>A0A9P4TWB7</accession>
<feature type="domain" description="DUF7580" evidence="2">
    <location>
        <begin position="371"/>
        <end position="588"/>
    </location>
</feature>
<comment type="caution">
    <text evidence="3">The sequence shown here is derived from an EMBL/GenBank/DDBJ whole genome shotgun (WGS) entry which is preliminary data.</text>
</comment>
<keyword evidence="1" id="KW-0732">Signal</keyword>